<gene>
    <name evidence="8" type="ORF">IAA89_00430</name>
</gene>
<feature type="transmembrane region" description="Helical" evidence="6">
    <location>
        <begin position="116"/>
        <end position="138"/>
    </location>
</feature>
<dbReference type="Pfam" id="PF02588">
    <property type="entry name" value="YitT_membrane"/>
    <property type="match status" value="1"/>
</dbReference>
<dbReference type="Pfam" id="PF10035">
    <property type="entry name" value="DUF2179"/>
    <property type="match status" value="1"/>
</dbReference>
<feature type="transmembrane region" description="Helical" evidence="6">
    <location>
        <begin position="51"/>
        <end position="76"/>
    </location>
</feature>
<dbReference type="AlphaFoldDB" id="A0A9D9E4R9"/>
<evidence type="ECO:0000313" key="8">
    <source>
        <dbReference type="EMBL" id="MBO8440908.1"/>
    </source>
</evidence>
<reference evidence="8" key="1">
    <citation type="submission" date="2020-10" db="EMBL/GenBank/DDBJ databases">
        <authorList>
            <person name="Gilroy R."/>
        </authorList>
    </citation>
    <scope>NUCLEOTIDE SEQUENCE</scope>
    <source>
        <strain evidence="8">C6-149</strain>
    </source>
</reference>
<dbReference type="PIRSF" id="PIRSF006483">
    <property type="entry name" value="Membrane_protein_YitT"/>
    <property type="match status" value="1"/>
</dbReference>
<reference evidence="8" key="2">
    <citation type="journal article" date="2021" name="PeerJ">
        <title>Extensive microbial diversity within the chicken gut microbiome revealed by metagenomics and culture.</title>
        <authorList>
            <person name="Gilroy R."/>
            <person name="Ravi A."/>
            <person name="Getino M."/>
            <person name="Pursley I."/>
            <person name="Horton D.L."/>
            <person name="Alikhan N.F."/>
            <person name="Baker D."/>
            <person name="Gharbi K."/>
            <person name="Hall N."/>
            <person name="Watson M."/>
            <person name="Adriaenssens E.M."/>
            <person name="Foster-Nyarko E."/>
            <person name="Jarju S."/>
            <person name="Secka A."/>
            <person name="Antonio M."/>
            <person name="Oren A."/>
            <person name="Chaudhuri R.R."/>
            <person name="La Ragione R."/>
            <person name="Hildebrand F."/>
            <person name="Pallen M.J."/>
        </authorList>
    </citation>
    <scope>NUCLEOTIDE SEQUENCE</scope>
    <source>
        <strain evidence="8">C6-149</strain>
    </source>
</reference>
<dbReference type="PANTHER" id="PTHR33545:SF5">
    <property type="entry name" value="UPF0750 MEMBRANE PROTEIN YITT"/>
    <property type="match status" value="1"/>
</dbReference>
<dbReference type="InterPro" id="IPR051461">
    <property type="entry name" value="UPF0750_membrane"/>
</dbReference>
<feature type="transmembrane region" description="Helical" evidence="6">
    <location>
        <begin position="12"/>
        <end position="31"/>
    </location>
</feature>
<keyword evidence="3 6" id="KW-0812">Transmembrane</keyword>
<feature type="domain" description="DUF2179" evidence="7">
    <location>
        <begin position="228"/>
        <end position="282"/>
    </location>
</feature>
<dbReference type="InterPro" id="IPR015867">
    <property type="entry name" value="N-reg_PII/ATP_PRibTrfase_C"/>
</dbReference>
<keyword evidence="4 6" id="KW-1133">Transmembrane helix</keyword>
<dbReference type="InterPro" id="IPR003740">
    <property type="entry name" value="YitT"/>
</dbReference>
<feature type="transmembrane region" description="Helical" evidence="6">
    <location>
        <begin position="88"/>
        <end position="110"/>
    </location>
</feature>
<sequence length="301" mass="33252">MRWCALVKKYRDFGVKVTVLIFTSVIAAIAMNDFLIPSNIFSGGMNGVAQLCSYIVGLFHIKITTGWFILLINIPIGIVGYKIIGPKFTIWSFIDSILTSVIMIVVPTHAVSNNALLNALFGGILGGVSIGLTFKYGFSTGGLDIISMILQRTTGKSIGSLNMILNSAITIISGFMIGWQNALYTIITIYATSRMVDVIHTRYQKMTAFIVTEHPDQVICNLKKNLVRGVTVISSRGGYSDVKNTVLMTVISRYELYDLRRSVKEADEHSFINITSTIDVIGNFASEEDQQKMHQALMNNK</sequence>
<dbReference type="GO" id="GO:0005886">
    <property type="term" value="C:plasma membrane"/>
    <property type="evidence" value="ECO:0007669"/>
    <property type="project" value="UniProtKB-SubCell"/>
</dbReference>
<evidence type="ECO:0000256" key="5">
    <source>
        <dbReference type="ARBA" id="ARBA00023136"/>
    </source>
</evidence>
<dbReference type="Proteomes" id="UP000823614">
    <property type="component" value="Unassembled WGS sequence"/>
</dbReference>
<protein>
    <submittedName>
        <fullName evidence="8">YitT family protein</fullName>
    </submittedName>
</protein>
<accession>A0A9D9E4R9</accession>
<dbReference type="PANTHER" id="PTHR33545">
    <property type="entry name" value="UPF0750 MEMBRANE PROTEIN YITT-RELATED"/>
    <property type="match status" value="1"/>
</dbReference>
<evidence type="ECO:0000256" key="3">
    <source>
        <dbReference type="ARBA" id="ARBA00022692"/>
    </source>
</evidence>
<dbReference type="Gene3D" id="3.30.70.120">
    <property type="match status" value="1"/>
</dbReference>
<proteinExistence type="predicted"/>
<evidence type="ECO:0000256" key="2">
    <source>
        <dbReference type="ARBA" id="ARBA00022475"/>
    </source>
</evidence>
<comment type="caution">
    <text evidence="8">The sequence shown here is derived from an EMBL/GenBank/DDBJ whole genome shotgun (WGS) entry which is preliminary data.</text>
</comment>
<feature type="transmembrane region" description="Helical" evidence="6">
    <location>
        <begin position="159"/>
        <end position="179"/>
    </location>
</feature>
<dbReference type="EMBL" id="JADIMP010000007">
    <property type="protein sequence ID" value="MBO8440908.1"/>
    <property type="molecule type" value="Genomic_DNA"/>
</dbReference>
<evidence type="ECO:0000256" key="1">
    <source>
        <dbReference type="ARBA" id="ARBA00004651"/>
    </source>
</evidence>
<comment type="subcellular location">
    <subcellularLocation>
        <location evidence="1">Cell membrane</location>
        <topology evidence="1">Multi-pass membrane protein</topology>
    </subcellularLocation>
</comment>
<dbReference type="InterPro" id="IPR019264">
    <property type="entry name" value="DUF2179"/>
</dbReference>
<keyword evidence="2" id="KW-1003">Cell membrane</keyword>
<name>A0A9D9E4R9_9LACO</name>
<evidence type="ECO:0000256" key="6">
    <source>
        <dbReference type="SAM" id="Phobius"/>
    </source>
</evidence>
<evidence type="ECO:0000313" key="9">
    <source>
        <dbReference type="Proteomes" id="UP000823614"/>
    </source>
</evidence>
<evidence type="ECO:0000256" key="4">
    <source>
        <dbReference type="ARBA" id="ARBA00022989"/>
    </source>
</evidence>
<keyword evidence="5 6" id="KW-0472">Membrane</keyword>
<evidence type="ECO:0000259" key="7">
    <source>
        <dbReference type="Pfam" id="PF10035"/>
    </source>
</evidence>
<organism evidence="8 9">
    <name type="scientific">Candidatus Gallilactobacillus intestinavium</name>
    <dbReference type="NCBI Taxonomy" id="2840838"/>
    <lineage>
        <taxon>Bacteria</taxon>
        <taxon>Bacillati</taxon>
        <taxon>Bacillota</taxon>
        <taxon>Bacilli</taxon>
        <taxon>Lactobacillales</taxon>
        <taxon>Lactobacillaceae</taxon>
        <taxon>Lactobacillaceae incertae sedis</taxon>
        <taxon>Candidatus Gallilactobacillus</taxon>
    </lineage>
</organism>
<dbReference type="CDD" id="cd16380">
    <property type="entry name" value="YitT_C"/>
    <property type="match status" value="1"/>
</dbReference>